<dbReference type="AlphaFoldDB" id="A0A1S3JKT3"/>
<dbReference type="KEGG" id="lak:106173811"/>
<sequence length="346" mass="38525">MVKGKTAGIVGGKENLKNIKENSTTVQEVKKSMEDQKEISDPLSPRITKFFHTTLKEVDERSLPKRALLKEPSPLLQSDGVIDVSAQHTFNCSKSDSIPNSQLTSKQNEVEVTIQSDKPETAPAAATAGVKSKQGIRGKKGLKKSSSVADSPSQPRPKTTKKKRSTTEVKSHMVTDYFPVRRSERRPKKEIKEEEQKHLHEVILSGKEEGLKVVDFEGKGRGVVATKPFKRGDFVVEYAGDLIDIEEAKRRDAKYATDSKYGCYMYYFVFKNKKYCVDATAESGRLGRLLNHSSKSGNCTTKLIGVNDTPHLILVAAVDIECGEELTYDYGDRSRTSIEAHPWLKS</sequence>
<accession>A0A1S3JKT3</accession>
<evidence type="ECO:0000256" key="6">
    <source>
        <dbReference type="ARBA" id="ARBA00022679"/>
    </source>
</evidence>
<keyword evidence="7" id="KW-0949">S-adenosyl-L-methionine</keyword>
<keyword evidence="10" id="KW-0804">Transcription</keyword>
<dbReference type="GO" id="GO:0005634">
    <property type="term" value="C:nucleus"/>
    <property type="evidence" value="ECO:0007669"/>
    <property type="project" value="UniProtKB-SubCell"/>
</dbReference>
<evidence type="ECO:0000256" key="4">
    <source>
        <dbReference type="ARBA" id="ARBA00022454"/>
    </source>
</evidence>
<reference evidence="16" key="1">
    <citation type="submission" date="2025-08" db="UniProtKB">
        <authorList>
            <consortium name="RefSeq"/>
        </authorList>
    </citation>
    <scope>IDENTIFICATION</scope>
    <source>
        <tissue evidence="16">Gonads</tissue>
    </source>
</reference>
<proteinExistence type="predicted"/>
<evidence type="ECO:0000256" key="2">
    <source>
        <dbReference type="ARBA" id="ARBA00004286"/>
    </source>
</evidence>
<dbReference type="InterPro" id="IPR046341">
    <property type="entry name" value="SET_dom_sf"/>
</dbReference>
<protein>
    <recommendedName>
        <fullName evidence="3">[histone H4]-lysine(20) N-methyltransferase</fullName>
        <ecNumber evidence="3">2.1.1.361</ecNumber>
    </recommendedName>
</protein>
<evidence type="ECO:0000313" key="16">
    <source>
        <dbReference type="RefSeq" id="XP_013410514.1"/>
    </source>
</evidence>
<evidence type="ECO:0000256" key="7">
    <source>
        <dbReference type="ARBA" id="ARBA00022691"/>
    </source>
</evidence>
<keyword evidence="15" id="KW-1185">Reference proteome</keyword>
<dbReference type="CDD" id="cd10528">
    <property type="entry name" value="SET_SETD8"/>
    <property type="match status" value="1"/>
</dbReference>
<evidence type="ECO:0000256" key="9">
    <source>
        <dbReference type="ARBA" id="ARBA00023015"/>
    </source>
</evidence>
<dbReference type="InParanoid" id="A0A1S3JKT3"/>
<dbReference type="GO" id="GO:0032259">
    <property type="term" value="P:methylation"/>
    <property type="evidence" value="ECO:0007669"/>
    <property type="project" value="UniProtKB-KW"/>
</dbReference>
<keyword evidence="6" id="KW-0808">Transferase</keyword>
<evidence type="ECO:0000256" key="13">
    <source>
        <dbReference type="SAM" id="MobiDB-lite"/>
    </source>
</evidence>
<feature type="compositionally biased region" description="Basic residues" evidence="13">
    <location>
        <begin position="134"/>
        <end position="143"/>
    </location>
</feature>
<keyword evidence="9" id="KW-0805">Transcription regulation</keyword>
<keyword evidence="8" id="KW-0156">Chromatin regulator</keyword>
<dbReference type="GO" id="GO:0043516">
    <property type="term" value="P:regulation of DNA damage response, signal transduction by p53 class mediator"/>
    <property type="evidence" value="ECO:0007669"/>
    <property type="project" value="TreeGrafter"/>
</dbReference>
<evidence type="ECO:0000256" key="11">
    <source>
        <dbReference type="ARBA" id="ARBA00023242"/>
    </source>
</evidence>
<dbReference type="InterPro" id="IPR001214">
    <property type="entry name" value="SET_dom"/>
</dbReference>
<evidence type="ECO:0000256" key="8">
    <source>
        <dbReference type="ARBA" id="ARBA00022853"/>
    </source>
</evidence>
<dbReference type="Proteomes" id="UP000085678">
    <property type="component" value="Unplaced"/>
</dbReference>
<evidence type="ECO:0000256" key="1">
    <source>
        <dbReference type="ARBA" id="ARBA00004123"/>
    </source>
</evidence>
<keyword evidence="11" id="KW-0539">Nucleus</keyword>
<feature type="region of interest" description="Disordered" evidence="13">
    <location>
        <begin position="92"/>
        <end position="171"/>
    </location>
</feature>
<gene>
    <name evidence="16" type="primary">LOC106173811</name>
</gene>
<dbReference type="GO" id="GO:0006357">
    <property type="term" value="P:regulation of transcription by RNA polymerase II"/>
    <property type="evidence" value="ECO:0007669"/>
    <property type="project" value="TreeGrafter"/>
</dbReference>
<dbReference type="GO" id="GO:0005700">
    <property type="term" value="C:polytene chromosome"/>
    <property type="evidence" value="ECO:0007669"/>
    <property type="project" value="TreeGrafter"/>
</dbReference>
<comment type="subcellular location">
    <subcellularLocation>
        <location evidence="2">Chromosome</location>
    </subcellularLocation>
    <subcellularLocation>
        <location evidence="1">Nucleus</location>
    </subcellularLocation>
</comment>
<evidence type="ECO:0000313" key="15">
    <source>
        <dbReference type="Proteomes" id="UP000085678"/>
    </source>
</evidence>
<dbReference type="Gene3D" id="2.170.270.10">
    <property type="entry name" value="SET domain"/>
    <property type="match status" value="1"/>
</dbReference>
<dbReference type="PANTHER" id="PTHR46167">
    <property type="entry name" value="N-LYSINE METHYLTRANSFERASE KMT5A"/>
    <property type="match status" value="1"/>
</dbReference>
<dbReference type="InterPro" id="IPR047266">
    <property type="entry name" value="KMT5A-like_SET"/>
</dbReference>
<dbReference type="EC" id="2.1.1.361" evidence="3"/>
<dbReference type="OrthoDB" id="5560686at2759"/>
<dbReference type="Pfam" id="PF00856">
    <property type="entry name" value="SET"/>
    <property type="match status" value="1"/>
</dbReference>
<evidence type="ECO:0000256" key="3">
    <source>
        <dbReference type="ARBA" id="ARBA00012187"/>
    </source>
</evidence>
<dbReference type="InterPro" id="IPR016858">
    <property type="entry name" value="KMT5A-like"/>
</dbReference>
<dbReference type="InterPro" id="IPR051760">
    <property type="entry name" value="KMT5A"/>
</dbReference>
<keyword evidence="4" id="KW-0158">Chromosome</keyword>
<comment type="catalytic activity">
    <reaction evidence="12">
        <text>L-lysyl(20)-[histone H4] + S-adenosyl-L-methionine = N(6)-methyl-L-lysyl(20)-[histone H4] + S-adenosyl-L-homocysteine + H(+)</text>
        <dbReference type="Rhea" id="RHEA:60344"/>
        <dbReference type="Rhea" id="RHEA-COMP:15554"/>
        <dbReference type="Rhea" id="RHEA-COMP:15555"/>
        <dbReference type="ChEBI" id="CHEBI:15378"/>
        <dbReference type="ChEBI" id="CHEBI:29969"/>
        <dbReference type="ChEBI" id="CHEBI:57856"/>
        <dbReference type="ChEBI" id="CHEBI:59789"/>
        <dbReference type="ChEBI" id="CHEBI:61929"/>
        <dbReference type="EC" id="2.1.1.361"/>
    </reaction>
</comment>
<dbReference type="SMART" id="SM00317">
    <property type="entry name" value="SET"/>
    <property type="match status" value="1"/>
</dbReference>
<dbReference type="GeneID" id="106173811"/>
<evidence type="ECO:0000259" key="14">
    <source>
        <dbReference type="PROSITE" id="PS50280"/>
    </source>
</evidence>
<feature type="region of interest" description="Disordered" evidence="13">
    <location>
        <begin position="21"/>
        <end position="41"/>
    </location>
</feature>
<feature type="compositionally biased region" description="Polar residues" evidence="13">
    <location>
        <begin position="92"/>
        <end position="107"/>
    </location>
</feature>
<dbReference type="PROSITE" id="PS51571">
    <property type="entry name" value="SAM_MT43_PR_SET"/>
    <property type="match status" value="1"/>
</dbReference>
<dbReference type="STRING" id="7574.A0A1S3JKT3"/>
<dbReference type="SUPFAM" id="SSF82199">
    <property type="entry name" value="SET domain"/>
    <property type="match status" value="1"/>
</dbReference>
<feature type="domain" description="SET" evidence="14">
    <location>
        <begin position="209"/>
        <end position="331"/>
    </location>
</feature>
<organism evidence="15 16">
    <name type="scientific">Lingula anatina</name>
    <name type="common">Brachiopod</name>
    <name type="synonym">Lingula unguis</name>
    <dbReference type="NCBI Taxonomy" id="7574"/>
    <lineage>
        <taxon>Eukaryota</taxon>
        <taxon>Metazoa</taxon>
        <taxon>Spiralia</taxon>
        <taxon>Lophotrochozoa</taxon>
        <taxon>Brachiopoda</taxon>
        <taxon>Linguliformea</taxon>
        <taxon>Lingulata</taxon>
        <taxon>Lingulida</taxon>
        <taxon>Linguloidea</taxon>
        <taxon>Lingulidae</taxon>
        <taxon>Lingula</taxon>
    </lineage>
</organism>
<feature type="compositionally biased region" description="Basic and acidic residues" evidence="13">
    <location>
        <begin position="28"/>
        <end position="40"/>
    </location>
</feature>
<dbReference type="PANTHER" id="PTHR46167:SF1">
    <property type="entry name" value="N-LYSINE METHYLTRANSFERASE KMT5A"/>
    <property type="match status" value="1"/>
</dbReference>
<evidence type="ECO:0000256" key="5">
    <source>
        <dbReference type="ARBA" id="ARBA00022603"/>
    </source>
</evidence>
<evidence type="ECO:0000256" key="12">
    <source>
        <dbReference type="ARBA" id="ARBA00047784"/>
    </source>
</evidence>
<keyword evidence="5 16" id="KW-0489">Methyltransferase</keyword>
<dbReference type="PROSITE" id="PS50280">
    <property type="entry name" value="SET"/>
    <property type="match status" value="1"/>
</dbReference>
<evidence type="ECO:0000256" key="10">
    <source>
        <dbReference type="ARBA" id="ARBA00023163"/>
    </source>
</evidence>
<dbReference type="GO" id="GO:0140944">
    <property type="term" value="F:histone H4K20 monomethyltransferase activity"/>
    <property type="evidence" value="ECO:0007669"/>
    <property type="project" value="UniProtKB-EC"/>
</dbReference>
<dbReference type="RefSeq" id="XP_013410514.1">
    <property type="nucleotide sequence ID" value="XM_013555060.1"/>
</dbReference>
<name>A0A1S3JKT3_LINAN</name>